<dbReference type="PROSITE" id="PS51203">
    <property type="entry name" value="CS"/>
    <property type="match status" value="1"/>
</dbReference>
<dbReference type="EMBL" id="CAJVPJ010002527">
    <property type="protein sequence ID" value="CAG8623557.1"/>
    <property type="molecule type" value="Genomic_DNA"/>
</dbReference>
<dbReference type="InterPro" id="IPR008978">
    <property type="entry name" value="HSP20-like_chaperone"/>
</dbReference>
<feature type="compositionally biased region" description="Basic and acidic residues" evidence="2">
    <location>
        <begin position="185"/>
        <end position="205"/>
    </location>
</feature>
<name>A0A9N9D5D4_9GLOM</name>
<dbReference type="Pfam" id="PF04969">
    <property type="entry name" value="CS"/>
    <property type="match status" value="1"/>
</dbReference>
<evidence type="ECO:0000259" key="3">
    <source>
        <dbReference type="PROSITE" id="PS51203"/>
    </source>
</evidence>
<dbReference type="GO" id="GO:0051879">
    <property type="term" value="F:Hsp90 protein binding"/>
    <property type="evidence" value="ECO:0007669"/>
    <property type="project" value="InterPro"/>
</dbReference>
<comment type="similarity">
    <text evidence="1">Belongs to the p23/wos2 family.</text>
</comment>
<feature type="domain" description="CS" evidence="3">
    <location>
        <begin position="18"/>
        <end position="108"/>
    </location>
</feature>
<feature type="compositionally biased region" description="Acidic residues" evidence="2">
    <location>
        <begin position="156"/>
        <end position="166"/>
    </location>
</feature>
<dbReference type="GO" id="GO:0005829">
    <property type="term" value="C:cytosol"/>
    <property type="evidence" value="ECO:0007669"/>
    <property type="project" value="TreeGrafter"/>
</dbReference>
<feature type="region of interest" description="Disordered" evidence="2">
    <location>
        <begin position="123"/>
        <end position="205"/>
    </location>
</feature>
<dbReference type="Gene3D" id="2.60.40.790">
    <property type="match status" value="1"/>
</dbReference>
<evidence type="ECO:0000256" key="2">
    <source>
        <dbReference type="SAM" id="MobiDB-lite"/>
    </source>
</evidence>
<evidence type="ECO:0000256" key="1">
    <source>
        <dbReference type="ARBA" id="ARBA00025733"/>
    </source>
</evidence>
<gene>
    <name evidence="4" type="ORF">POCULU_LOCUS8540</name>
</gene>
<feature type="compositionally biased region" description="Basic and acidic residues" evidence="2">
    <location>
        <begin position="169"/>
        <end position="178"/>
    </location>
</feature>
<dbReference type="InterPro" id="IPR007052">
    <property type="entry name" value="CS_dom"/>
</dbReference>
<dbReference type="CDD" id="cd06465">
    <property type="entry name" value="p23_hB-ind1_like"/>
    <property type="match status" value="1"/>
</dbReference>
<dbReference type="SUPFAM" id="SSF49764">
    <property type="entry name" value="HSP20-like chaperones"/>
    <property type="match status" value="1"/>
</dbReference>
<proteinExistence type="inferred from homology"/>
<dbReference type="Proteomes" id="UP000789572">
    <property type="component" value="Unassembled WGS sequence"/>
</dbReference>
<sequence>MSKAVCVWISLSFYVHNLLHPEVLWAQRSDEIYLTINLVDVEDVKLDVAKDKINFEGVGGTERNKYGFELDLYKEINPDTSKRHQTARQIVLVLDKAEHGQAYWPRLQKDKVKPRFLKTDFQKWKDENDDDEEDNANPVGGMDFSSLMGGGMGGLSDDESDEEMPDLEAVPKTDDSADKTSMQVEEIKEDDKEGDKAEVKTSDST</sequence>
<comment type="caution">
    <text evidence="4">The sequence shown here is derived from an EMBL/GenBank/DDBJ whole genome shotgun (WGS) entry which is preliminary data.</text>
</comment>
<accession>A0A9N9D5D4</accession>
<dbReference type="GO" id="GO:0051087">
    <property type="term" value="F:protein-folding chaperone binding"/>
    <property type="evidence" value="ECO:0007669"/>
    <property type="project" value="TreeGrafter"/>
</dbReference>
<dbReference type="FunFam" id="2.60.40.790:FF:000013">
    <property type="entry name" value="Very-long-chain (3R)-3-hydroxyacyl-CoA dehydratase"/>
    <property type="match status" value="1"/>
</dbReference>
<dbReference type="GO" id="GO:0051131">
    <property type="term" value="P:chaperone-mediated protein complex assembly"/>
    <property type="evidence" value="ECO:0007669"/>
    <property type="project" value="TreeGrafter"/>
</dbReference>
<dbReference type="GO" id="GO:0005634">
    <property type="term" value="C:nucleus"/>
    <property type="evidence" value="ECO:0007669"/>
    <property type="project" value="TreeGrafter"/>
</dbReference>
<dbReference type="PANTHER" id="PTHR22932:SF1">
    <property type="entry name" value="CO-CHAPERONE PROTEIN DAF-41"/>
    <property type="match status" value="1"/>
</dbReference>
<dbReference type="InterPro" id="IPR045250">
    <property type="entry name" value="p23-like"/>
</dbReference>
<feature type="compositionally biased region" description="Low complexity" evidence="2">
    <location>
        <begin position="136"/>
        <end position="147"/>
    </location>
</feature>
<evidence type="ECO:0000313" key="4">
    <source>
        <dbReference type="EMBL" id="CAG8623557.1"/>
    </source>
</evidence>
<dbReference type="OrthoDB" id="1564555at2759"/>
<keyword evidence="5" id="KW-1185">Reference proteome</keyword>
<dbReference type="GO" id="GO:0006457">
    <property type="term" value="P:protein folding"/>
    <property type="evidence" value="ECO:0007669"/>
    <property type="project" value="TreeGrafter"/>
</dbReference>
<reference evidence="4" key="1">
    <citation type="submission" date="2021-06" db="EMBL/GenBank/DDBJ databases">
        <authorList>
            <person name="Kallberg Y."/>
            <person name="Tangrot J."/>
            <person name="Rosling A."/>
        </authorList>
    </citation>
    <scope>NUCLEOTIDE SEQUENCE</scope>
    <source>
        <strain evidence="4">IA702</strain>
    </source>
</reference>
<organism evidence="4 5">
    <name type="scientific">Paraglomus occultum</name>
    <dbReference type="NCBI Taxonomy" id="144539"/>
    <lineage>
        <taxon>Eukaryota</taxon>
        <taxon>Fungi</taxon>
        <taxon>Fungi incertae sedis</taxon>
        <taxon>Mucoromycota</taxon>
        <taxon>Glomeromycotina</taxon>
        <taxon>Glomeromycetes</taxon>
        <taxon>Paraglomerales</taxon>
        <taxon>Paraglomeraceae</taxon>
        <taxon>Paraglomus</taxon>
    </lineage>
</organism>
<protein>
    <submittedName>
        <fullName evidence="4">883_t:CDS:1</fullName>
    </submittedName>
</protein>
<dbReference type="PANTHER" id="PTHR22932">
    <property type="entry name" value="TELOMERASE-BINDING PROTEIN P23 HSP90 CO-CHAPERONE"/>
    <property type="match status" value="1"/>
</dbReference>
<dbReference type="AlphaFoldDB" id="A0A9N9D5D4"/>
<evidence type="ECO:0000313" key="5">
    <source>
        <dbReference type="Proteomes" id="UP000789572"/>
    </source>
</evidence>